<organism evidence="1 2">
    <name type="scientific">[Emmonsia] crescens</name>
    <dbReference type="NCBI Taxonomy" id="73230"/>
    <lineage>
        <taxon>Eukaryota</taxon>
        <taxon>Fungi</taxon>
        <taxon>Dikarya</taxon>
        <taxon>Ascomycota</taxon>
        <taxon>Pezizomycotina</taxon>
        <taxon>Eurotiomycetes</taxon>
        <taxon>Eurotiomycetidae</taxon>
        <taxon>Onygenales</taxon>
        <taxon>Ajellomycetaceae</taxon>
        <taxon>Emergomyces</taxon>
    </lineage>
</organism>
<evidence type="ECO:0000313" key="1">
    <source>
        <dbReference type="EMBL" id="PGH35886.1"/>
    </source>
</evidence>
<dbReference type="AlphaFoldDB" id="A0A2B7ZPF6"/>
<dbReference type="Proteomes" id="UP000226031">
    <property type="component" value="Unassembled WGS sequence"/>
</dbReference>
<name>A0A2B7ZPF6_9EURO</name>
<evidence type="ECO:0000313" key="2">
    <source>
        <dbReference type="Proteomes" id="UP000226031"/>
    </source>
</evidence>
<dbReference type="VEuPathDB" id="FungiDB:EMCG_04894"/>
<accession>A0A2B7ZPF6</accession>
<reference evidence="1 2" key="1">
    <citation type="submission" date="2017-10" db="EMBL/GenBank/DDBJ databases">
        <title>Comparative genomics in systemic dimorphic fungi from Ajellomycetaceae.</title>
        <authorList>
            <person name="Munoz J.F."/>
            <person name="Mcewen J.G."/>
            <person name="Clay O.K."/>
            <person name="Cuomo C.A."/>
        </authorList>
    </citation>
    <scope>NUCLEOTIDE SEQUENCE [LARGE SCALE GENOMIC DNA]</scope>
    <source>
        <strain evidence="1 2">UAMH4076</strain>
    </source>
</reference>
<gene>
    <name evidence="1" type="ORF">GX50_01211</name>
</gene>
<keyword evidence="2" id="KW-1185">Reference proteome</keyword>
<dbReference type="EMBL" id="PDND01000014">
    <property type="protein sequence ID" value="PGH35886.1"/>
    <property type="molecule type" value="Genomic_DNA"/>
</dbReference>
<proteinExistence type="predicted"/>
<sequence length="98" mass="11127">MSDFPYRTLKRGRIDRGDNGMGELSAAAVQLSDVRIHELTREEEAERKRGAQVNLEAAWRELGLGLQQMQKSVARVQKPLAQMIDMLLEMLGKKSQMN</sequence>
<protein>
    <submittedName>
        <fullName evidence="1">Uncharacterized protein</fullName>
    </submittedName>
</protein>
<comment type="caution">
    <text evidence="1">The sequence shown here is derived from an EMBL/GenBank/DDBJ whole genome shotgun (WGS) entry which is preliminary data.</text>
</comment>